<reference evidence="1" key="1">
    <citation type="submission" date="2017-07" db="EMBL/GenBank/DDBJ databases">
        <title>The cable genome - Insights into the physiology and evolution of filamentous bacteria capable of sulfide oxidation via long distance electron transfer.</title>
        <authorList>
            <person name="Thorup C."/>
            <person name="Bjerg J.T."/>
            <person name="Schreiber L."/>
            <person name="Nielsen L.P."/>
            <person name="Kjeldsen K.U."/>
            <person name="Boesen T."/>
            <person name="Boggild A."/>
            <person name="Meysman F."/>
            <person name="Geelhoed J."/>
            <person name="Schramm A."/>
        </authorList>
    </citation>
    <scope>NUCLEOTIDE SEQUENCE [LARGE SCALE GENOMIC DNA]</scope>
    <source>
        <strain evidence="1">GS</strain>
    </source>
</reference>
<dbReference type="Proteomes" id="UP000316238">
    <property type="component" value="Unassembled WGS sequence"/>
</dbReference>
<name>A0A521G192_9BACT</name>
<dbReference type="EMBL" id="NQJD01000017">
    <property type="protein sequence ID" value="TAA74803.1"/>
    <property type="molecule type" value="Genomic_DNA"/>
</dbReference>
<accession>A0A521G192</accession>
<evidence type="ECO:0000313" key="2">
    <source>
        <dbReference type="Proteomes" id="UP000316238"/>
    </source>
</evidence>
<keyword evidence="2" id="KW-1185">Reference proteome</keyword>
<gene>
    <name evidence="1" type="ORF">CDV28_11739</name>
</gene>
<sequence>MELNLVKYCKTEHLVDAIEKGRIFIGTFDRYRQIENEALRDTEEGCATPAILNEQGDMLISENDNDTLLAYSSIKITNEWKINLPKGMPLLLDQPSFNTFIYCVSNDHQPSIEKAKRLGYDTFFKITDPVQFGRALMSSLSQQYNSQFGMKCYFGLVNYVPRKIQVVNRQSKNRPIQSFSVKDFFTKHERFREDREFRYVIFEYSNSGHTEYNSFKVYGKLIENIEISKYLSRTTK</sequence>
<evidence type="ECO:0000313" key="1">
    <source>
        <dbReference type="EMBL" id="TAA74803.1"/>
    </source>
</evidence>
<organism evidence="1 2">
    <name type="scientific">Candidatus Electronema aureum</name>
    <dbReference type="NCBI Taxonomy" id="2005002"/>
    <lineage>
        <taxon>Bacteria</taxon>
        <taxon>Pseudomonadati</taxon>
        <taxon>Thermodesulfobacteriota</taxon>
        <taxon>Desulfobulbia</taxon>
        <taxon>Desulfobulbales</taxon>
        <taxon>Desulfobulbaceae</taxon>
        <taxon>Candidatus Electronema</taxon>
    </lineage>
</organism>
<protein>
    <submittedName>
        <fullName evidence="1">Uncharacterized protein</fullName>
    </submittedName>
</protein>
<dbReference type="AlphaFoldDB" id="A0A521G192"/>
<comment type="caution">
    <text evidence="1">The sequence shown here is derived from an EMBL/GenBank/DDBJ whole genome shotgun (WGS) entry which is preliminary data.</text>
</comment>
<proteinExistence type="predicted"/>